<comment type="caution">
    <text evidence="15">The sequence shown here is derived from an EMBL/GenBank/DDBJ whole genome shotgun (WGS) entry which is preliminary data.</text>
</comment>
<dbReference type="Proteomes" id="UP000651010">
    <property type="component" value="Unassembled WGS sequence"/>
</dbReference>
<reference evidence="15 16" key="1">
    <citation type="submission" date="2020-09" db="EMBL/GenBank/DDBJ databases">
        <title>Dyella sp. 7MK23 isolated from forest soil.</title>
        <authorList>
            <person name="Fu J."/>
        </authorList>
    </citation>
    <scope>NUCLEOTIDE SEQUENCE [LARGE SCALE GENOMIC DNA]</scope>
    <source>
        <strain evidence="15 16">7MK23</strain>
    </source>
</reference>
<evidence type="ECO:0000256" key="11">
    <source>
        <dbReference type="ARBA" id="ARBA00023004"/>
    </source>
</evidence>
<dbReference type="PROSITE" id="PS00932">
    <property type="entry name" value="MOLYBDOPTERIN_PROK_3"/>
    <property type="match status" value="1"/>
</dbReference>
<keyword evidence="7" id="KW-0500">Molybdenum</keyword>
<dbReference type="CDD" id="cd02776">
    <property type="entry name" value="MopB_CT_Nitrate-R-NarG-like"/>
    <property type="match status" value="1"/>
</dbReference>
<evidence type="ECO:0000256" key="3">
    <source>
        <dbReference type="ARBA" id="ARBA00004196"/>
    </source>
</evidence>
<dbReference type="InterPro" id="IPR028189">
    <property type="entry name" value="Nitr_red_alph_N"/>
</dbReference>
<keyword evidence="8" id="KW-0479">Metal-binding</keyword>
<dbReference type="InterPro" id="IPR006657">
    <property type="entry name" value="MoPterin_dinucl-bd_dom"/>
</dbReference>
<evidence type="ECO:0000256" key="10">
    <source>
        <dbReference type="ARBA" id="ARBA00023002"/>
    </source>
</evidence>
<evidence type="ECO:0000256" key="7">
    <source>
        <dbReference type="ARBA" id="ARBA00022505"/>
    </source>
</evidence>
<evidence type="ECO:0000256" key="13">
    <source>
        <dbReference type="ARBA" id="ARBA00023063"/>
    </source>
</evidence>
<dbReference type="PANTHER" id="PTHR43105">
    <property type="entry name" value="RESPIRATORY NITRATE REDUCTASE"/>
    <property type="match status" value="1"/>
</dbReference>
<dbReference type="InterPro" id="IPR006963">
    <property type="entry name" value="Mopterin_OxRdtase_4Fe-4S_dom"/>
</dbReference>
<dbReference type="EC" id="1.7.99.4" evidence="15"/>
<evidence type="ECO:0000313" key="15">
    <source>
        <dbReference type="EMBL" id="MBE1160721.1"/>
    </source>
</evidence>
<comment type="similarity">
    <text evidence="4">Belongs to the prokaryotic molybdopterin-containing oxidoreductase family.</text>
</comment>
<protein>
    <submittedName>
        <fullName evidence="15">Nitrate reductase subunit alpha</fullName>
        <ecNumber evidence="15">1.7.99.4</ecNumber>
    </submittedName>
</protein>
<evidence type="ECO:0000256" key="9">
    <source>
        <dbReference type="ARBA" id="ARBA00022982"/>
    </source>
</evidence>
<dbReference type="PROSITE" id="PS51669">
    <property type="entry name" value="4FE4S_MOW_BIS_MGD"/>
    <property type="match status" value="1"/>
</dbReference>
<keyword evidence="13" id="KW-0534">Nitrate assimilation</keyword>
<accession>A0ABR9G9J7</accession>
<dbReference type="CDD" id="cd02750">
    <property type="entry name" value="MopB_Nitrate-R-NarG-like"/>
    <property type="match status" value="1"/>
</dbReference>
<dbReference type="NCBIfam" id="TIGR01580">
    <property type="entry name" value="narG"/>
    <property type="match status" value="1"/>
</dbReference>
<organism evidence="15 16">
    <name type="scientific">Dyella acidiphila</name>
    <dbReference type="NCBI Taxonomy" id="2775866"/>
    <lineage>
        <taxon>Bacteria</taxon>
        <taxon>Pseudomonadati</taxon>
        <taxon>Pseudomonadota</taxon>
        <taxon>Gammaproteobacteria</taxon>
        <taxon>Lysobacterales</taxon>
        <taxon>Rhodanobacteraceae</taxon>
        <taxon>Dyella</taxon>
    </lineage>
</organism>
<dbReference type="Gene3D" id="3.40.50.12440">
    <property type="match status" value="1"/>
</dbReference>
<dbReference type="EMBL" id="JACZZA010000005">
    <property type="protein sequence ID" value="MBE1160721.1"/>
    <property type="molecule type" value="Genomic_DNA"/>
</dbReference>
<evidence type="ECO:0000256" key="6">
    <source>
        <dbReference type="ARBA" id="ARBA00022485"/>
    </source>
</evidence>
<evidence type="ECO:0000256" key="1">
    <source>
        <dbReference type="ARBA" id="ARBA00001942"/>
    </source>
</evidence>
<evidence type="ECO:0000256" key="5">
    <source>
        <dbReference type="ARBA" id="ARBA00022448"/>
    </source>
</evidence>
<dbReference type="InterPro" id="IPR006656">
    <property type="entry name" value="Mopterin_OxRdtase"/>
</dbReference>
<keyword evidence="6" id="KW-0004">4Fe-4S</keyword>
<dbReference type="PANTHER" id="PTHR43105:SF2">
    <property type="entry name" value="RESPIRATORY NITRATE REDUCTASE 2 ALPHA CHAIN"/>
    <property type="match status" value="1"/>
</dbReference>
<dbReference type="Pfam" id="PF00384">
    <property type="entry name" value="Molybdopterin"/>
    <property type="match status" value="1"/>
</dbReference>
<evidence type="ECO:0000256" key="8">
    <source>
        <dbReference type="ARBA" id="ARBA00022723"/>
    </source>
</evidence>
<keyword evidence="11" id="KW-0408">Iron</keyword>
<dbReference type="InterPro" id="IPR009010">
    <property type="entry name" value="Asp_de-COase-like_dom_sf"/>
</dbReference>
<dbReference type="InterPro" id="IPR006468">
    <property type="entry name" value="NarG"/>
</dbReference>
<dbReference type="Gene3D" id="4.10.1200.10">
    <property type="entry name" value="nitrate reductase tail"/>
    <property type="match status" value="1"/>
</dbReference>
<dbReference type="InterPro" id="IPR050123">
    <property type="entry name" value="Prok_molybdopt-oxidoreductase"/>
</dbReference>
<comment type="subcellular location">
    <subcellularLocation>
        <location evidence="3">Cell envelope</location>
    </subcellularLocation>
</comment>
<name>A0ABR9G9J7_9GAMM</name>
<keyword evidence="10 15" id="KW-0560">Oxidoreductase</keyword>
<keyword evidence="5" id="KW-0813">Transport</keyword>
<keyword evidence="12" id="KW-0411">Iron-sulfur</keyword>
<evidence type="ECO:0000256" key="12">
    <source>
        <dbReference type="ARBA" id="ARBA00023014"/>
    </source>
</evidence>
<keyword evidence="9" id="KW-0249">Electron transport</keyword>
<dbReference type="Pfam" id="PF14710">
    <property type="entry name" value="Nitr_red_alph_N"/>
    <property type="match status" value="1"/>
</dbReference>
<keyword evidence="16" id="KW-1185">Reference proteome</keyword>
<dbReference type="RefSeq" id="WP_192555579.1">
    <property type="nucleotide sequence ID" value="NZ_JACZZA010000005.1"/>
</dbReference>
<evidence type="ECO:0000259" key="14">
    <source>
        <dbReference type="PROSITE" id="PS51669"/>
    </source>
</evidence>
<sequence>MSHFLDRLRYFSQRREPFAHGLGEVRVENRQWEDGYRSRWQHDKIVRSTHGVNCTGSCSWKIYVKGGVVTWETQQTDYPRTRADMPNHEPRGCSRGASYSWYLYSANRLKYPMVRGRLLRRWREARKTLAPVPAWAALMADPQAKDYKAARGLGGFVRASWDEVLDMVAAANVHTVKQHGPDRVVGFSPIPAMSMVSYAAGARYLSLIGGTLLSFYDWYCDLPPSSPQTWGEQTDVPESADWYNAAYIIAWGSNVPQTRTPDAHFFVEARYNGTRVVAVTPDYAEVAKLSDLWLHPKQGTDAALAMAMGHVMLREFFLDRQCEYFQDYCRRYTDLPLLVSLRSDGERWVPDRYLRASDFAGALGSPEHADWKTVGFDADGKPVVPRGAIGFRWPGKDSPEHGLWNLEQKAADGTPIELVLSQLDRRDETLEVAFPYFGGVVHQHFQNNVQGGNVLLRRVPARRVATRDGERMVATVFDLLCAHYGLDRGLGGACAKSYADNVPYTPAWQQAITGVSAEHAIAVARGFAESAEKTRGRSMVIIGAGMNHWFHQDMNYRSIINMLMLCGTIGVSGGGWAHYVGQEKLRPQTGWTALAFALDWIRPPRQMNGTSFFYAHSDQWRYEKLDIDDLLSPLASRDKYGHSPIDCNVRAERMGWLPSAPQLARNPLEVAREALQSGQPPRDYVAQALQSGTLRMACEDPDDPANFPRNLFIWRSNLFGSSGKGHEYFLRHFLGTRHGLQGKDLGEEGGHKPEEVAWHEQAPEGKLDLVTTLDFRMSTSCLYSDIVLSTASWYEKNDLNTSDMHPFIHPLSAAVDPVWESRSDWEIFKAVAKRFSELAEGQLGVEPDVVLTPIMHDTAGELAQPFEVRDWKKGECDFVPGVTAPNIVLVERDYPATYARFTALGPLLEKLGNGGKGIGWNAQQEVQGLGELNYLVEDGPAKGRPRIVSDIDAAETILQLAPETNGQVAVKAWAALSQITGRDHRHLATAREDEKIRYRDIQAQPRKIISSPTWSGIESEHVSYSAGWTNINELIPWRTLSGRQQFYQDHAWLRDFGEGFALYRPPIDTRSVAALHGKHDNGHAELTLNFITPHQKWGIHSTYTDNLLMLTLSRGGPIVWLSEADAQRGGIVDNDWIELFNINGAITARAVVSQRVQEGMVMMYHAQEKIVNVPGSEITQMRGGIHNSVTRTVLKPTHMIGGYAQLSWGFNYYGTVGSNRDEFVIVRKMAKVDWMDSVQREARQQNASA</sequence>
<evidence type="ECO:0000256" key="2">
    <source>
        <dbReference type="ARBA" id="ARBA00001966"/>
    </source>
</evidence>
<proteinExistence type="inferred from homology"/>
<dbReference type="SUPFAM" id="SSF53706">
    <property type="entry name" value="Formate dehydrogenase/DMSO reductase, domains 1-3"/>
    <property type="match status" value="1"/>
</dbReference>
<dbReference type="SUPFAM" id="SSF50692">
    <property type="entry name" value="ADC-like"/>
    <property type="match status" value="1"/>
</dbReference>
<evidence type="ECO:0000313" key="16">
    <source>
        <dbReference type="Proteomes" id="UP000651010"/>
    </source>
</evidence>
<gene>
    <name evidence="15" type="ORF">IGX34_10000</name>
</gene>
<dbReference type="Pfam" id="PF01568">
    <property type="entry name" value="Molydop_binding"/>
    <property type="match status" value="1"/>
</dbReference>
<comment type="cofactor">
    <cofactor evidence="2">
        <name>[4Fe-4S] cluster</name>
        <dbReference type="ChEBI" id="CHEBI:49883"/>
    </cofactor>
</comment>
<dbReference type="InterPro" id="IPR006655">
    <property type="entry name" value="Mopterin_OxRdtase_prok_CS"/>
</dbReference>
<dbReference type="InterPro" id="IPR037943">
    <property type="entry name" value="MopB_CT_Nitrate-R-NarG-like"/>
</dbReference>
<evidence type="ECO:0000256" key="4">
    <source>
        <dbReference type="ARBA" id="ARBA00010312"/>
    </source>
</evidence>
<feature type="domain" description="4Fe-4S Mo/W bis-MGD-type" evidence="14">
    <location>
        <begin position="43"/>
        <end position="107"/>
    </location>
</feature>
<comment type="cofactor">
    <cofactor evidence="1">
        <name>Mo-bis(molybdopterin guanine dinucleotide)</name>
        <dbReference type="ChEBI" id="CHEBI:60539"/>
    </cofactor>
</comment>
<dbReference type="GO" id="GO:0016491">
    <property type="term" value="F:oxidoreductase activity"/>
    <property type="evidence" value="ECO:0007669"/>
    <property type="project" value="UniProtKB-KW"/>
</dbReference>
<dbReference type="SMART" id="SM00926">
    <property type="entry name" value="Molybdop_Fe4S4"/>
    <property type="match status" value="1"/>
</dbReference>
<dbReference type="InterPro" id="IPR044906">
    <property type="entry name" value="Nitr_red_alph_N_sf"/>
</dbReference>